<evidence type="ECO:0000256" key="3">
    <source>
        <dbReference type="ARBA" id="ARBA00022692"/>
    </source>
</evidence>
<dbReference type="KEGG" id="msto:MSTO_40480"/>
<evidence type="ECO:0000256" key="4">
    <source>
        <dbReference type="ARBA" id="ARBA00022989"/>
    </source>
</evidence>
<sequence>MPNWGDRSRLITMTYALRFRRWIVPPGVTIATFGAPEVSVAMRHGLGAALPARPMALASAIACLTLAGWAWHESTEEATIDDHDWAGIWIGSARGMVLAGALFGIFGLWMLFENALGWRPVAIAVIVAVAPVAVSAATAQTPRRRHSEASWTGRSPETV</sequence>
<proteinExistence type="inferred from homology"/>
<dbReference type="AlphaFoldDB" id="A0A7I7QC13"/>
<name>A0A7I7QC13_9MYCO</name>
<dbReference type="GO" id="GO:0016020">
    <property type="term" value="C:membrane"/>
    <property type="evidence" value="ECO:0007669"/>
    <property type="project" value="UniProtKB-SubCell"/>
</dbReference>
<keyword evidence="3 6" id="KW-0812">Transmembrane</keyword>
<comment type="caution">
    <text evidence="6">Lacks conserved residue(s) required for the propagation of feature annotation.</text>
</comment>
<dbReference type="Proteomes" id="UP000467130">
    <property type="component" value="Chromosome"/>
</dbReference>
<evidence type="ECO:0000256" key="2">
    <source>
        <dbReference type="ARBA" id="ARBA00009190"/>
    </source>
</evidence>
<evidence type="ECO:0000256" key="6">
    <source>
        <dbReference type="RuleBase" id="RU365102"/>
    </source>
</evidence>
<dbReference type="Pfam" id="PF01169">
    <property type="entry name" value="GDT1"/>
    <property type="match status" value="1"/>
</dbReference>
<reference evidence="7 8" key="1">
    <citation type="journal article" date="2019" name="Emerg. Microbes Infect.">
        <title>Comprehensive subspecies identification of 175 nontuberculous mycobacteria species based on 7547 genomic profiles.</title>
        <authorList>
            <person name="Matsumoto Y."/>
            <person name="Kinjo T."/>
            <person name="Motooka D."/>
            <person name="Nabeya D."/>
            <person name="Jung N."/>
            <person name="Uechi K."/>
            <person name="Horii T."/>
            <person name="Iida T."/>
            <person name="Fujita J."/>
            <person name="Nakamura S."/>
        </authorList>
    </citation>
    <scope>NUCLEOTIDE SEQUENCE [LARGE SCALE GENOMIC DNA]</scope>
    <source>
        <strain evidence="7 8">JCM 17783</strain>
    </source>
</reference>
<evidence type="ECO:0000256" key="1">
    <source>
        <dbReference type="ARBA" id="ARBA00004141"/>
    </source>
</evidence>
<dbReference type="GO" id="GO:0046873">
    <property type="term" value="F:metal ion transmembrane transporter activity"/>
    <property type="evidence" value="ECO:0007669"/>
    <property type="project" value="InterPro"/>
</dbReference>
<protein>
    <recommendedName>
        <fullName evidence="6">GDT1 family protein</fullName>
    </recommendedName>
</protein>
<organism evidence="7 8">
    <name type="scientific">Mycobacterium stomatepiae</name>
    <dbReference type="NCBI Taxonomy" id="470076"/>
    <lineage>
        <taxon>Bacteria</taxon>
        <taxon>Bacillati</taxon>
        <taxon>Actinomycetota</taxon>
        <taxon>Actinomycetes</taxon>
        <taxon>Mycobacteriales</taxon>
        <taxon>Mycobacteriaceae</taxon>
        <taxon>Mycobacterium</taxon>
        <taxon>Mycobacterium simiae complex</taxon>
    </lineage>
</organism>
<evidence type="ECO:0000313" key="7">
    <source>
        <dbReference type="EMBL" id="BBY23843.1"/>
    </source>
</evidence>
<dbReference type="EMBL" id="AP022587">
    <property type="protein sequence ID" value="BBY23843.1"/>
    <property type="molecule type" value="Genomic_DNA"/>
</dbReference>
<feature type="transmembrane region" description="Helical" evidence="6">
    <location>
        <begin position="21"/>
        <end position="42"/>
    </location>
</feature>
<feature type="transmembrane region" description="Helical" evidence="6">
    <location>
        <begin position="54"/>
        <end position="72"/>
    </location>
</feature>
<gene>
    <name evidence="7" type="ORF">MSTO_40480</name>
</gene>
<comment type="similarity">
    <text evidence="2 6">Belongs to the GDT1 family.</text>
</comment>
<accession>A0A7I7QC13</accession>
<feature type="transmembrane region" description="Helical" evidence="6">
    <location>
        <begin position="93"/>
        <end position="112"/>
    </location>
</feature>
<evidence type="ECO:0000313" key="8">
    <source>
        <dbReference type="Proteomes" id="UP000467130"/>
    </source>
</evidence>
<keyword evidence="5 6" id="KW-0472">Membrane</keyword>
<keyword evidence="4 6" id="KW-1133">Transmembrane helix</keyword>
<dbReference type="InterPro" id="IPR001727">
    <property type="entry name" value="GDT1-like"/>
</dbReference>
<feature type="transmembrane region" description="Helical" evidence="6">
    <location>
        <begin position="118"/>
        <end position="139"/>
    </location>
</feature>
<keyword evidence="8" id="KW-1185">Reference proteome</keyword>
<evidence type="ECO:0000256" key="5">
    <source>
        <dbReference type="ARBA" id="ARBA00023136"/>
    </source>
</evidence>
<comment type="subcellular location">
    <subcellularLocation>
        <location evidence="1 6">Membrane</location>
        <topology evidence="1 6">Multi-pass membrane protein</topology>
    </subcellularLocation>
</comment>